<sequence length="534" mass="59752">MSIGLPGYEAAIAITVFATGTGGVVCLSSSPEEQTVDKGKGRIPSWLSGSLYRNGGGIFKMGDTRYRHMFDGLAVLHRWSITDGKVTYLSSILDTDSYKKCVKADRLVGDGVGTSFPDPCRTIFNNFFSYFLPMDGFDNCAVNVVEHGDRLFALTESSLIHEVDGSTLLSQGKVNINKFVAVHLGTAHPHFGRDKSMYYYATSPATSHRAYNIVKVPPPEKGEDLFSKAKIVASIPSRWHLNVGYTHSFGMSENYFIYFELPVATNVPRVLTMKLWSGTIEDCMLNFPDEPIRIHVVRRDTGERLPIQFLAPHGFVFHFINCYEDSGFLICDVCLFNSGSEVKQMYIDNVLEKLEKKIPGDSQFARFVLPLSLDKAKAGENLITLPNVKATAVLRPGTKNTVDVTHHVMFDKSYAFELPRINYDRNALNYRFVYASTVLRKHCPRLLKFDVQTLEVKEWRCEPNHMAGEPVFVKNPSGVEEDDGVILCPVLAETTNESSYLIVLDAGSFKELGRATVPAHLKMSLTFHGDFYNR</sequence>
<evidence type="ECO:0000256" key="2">
    <source>
        <dbReference type="ARBA" id="ARBA00006787"/>
    </source>
</evidence>
<protein>
    <submittedName>
        <fullName evidence="7">Retinoid isomerohydrolase</fullName>
    </submittedName>
</protein>
<dbReference type="Pfam" id="PF03055">
    <property type="entry name" value="RPE65"/>
    <property type="match status" value="1"/>
</dbReference>
<evidence type="ECO:0000313" key="6">
    <source>
        <dbReference type="Proteomes" id="UP000694888"/>
    </source>
</evidence>
<organism evidence="6 7">
    <name type="scientific">Aplysia californica</name>
    <name type="common">California sea hare</name>
    <dbReference type="NCBI Taxonomy" id="6500"/>
    <lineage>
        <taxon>Eukaryota</taxon>
        <taxon>Metazoa</taxon>
        <taxon>Spiralia</taxon>
        <taxon>Lophotrochozoa</taxon>
        <taxon>Mollusca</taxon>
        <taxon>Gastropoda</taxon>
        <taxon>Heterobranchia</taxon>
        <taxon>Euthyneura</taxon>
        <taxon>Tectipleura</taxon>
        <taxon>Aplysiida</taxon>
        <taxon>Aplysioidea</taxon>
        <taxon>Aplysiidae</taxon>
        <taxon>Aplysia</taxon>
    </lineage>
</organism>
<proteinExistence type="inferred from homology"/>
<evidence type="ECO:0000313" key="7">
    <source>
        <dbReference type="RefSeq" id="XP_035829185.1"/>
    </source>
</evidence>
<comment type="similarity">
    <text evidence="2">Belongs to the carotenoid oxygenase family.</text>
</comment>
<evidence type="ECO:0000256" key="4">
    <source>
        <dbReference type="ARBA" id="ARBA00023002"/>
    </source>
</evidence>
<dbReference type="GeneID" id="101847625"/>
<reference evidence="7" key="1">
    <citation type="submission" date="2025-08" db="UniProtKB">
        <authorList>
            <consortium name="RefSeq"/>
        </authorList>
    </citation>
    <scope>IDENTIFICATION</scope>
</reference>
<keyword evidence="6" id="KW-1185">Reference proteome</keyword>
<dbReference type="RefSeq" id="XP_035829185.1">
    <property type="nucleotide sequence ID" value="XM_035973292.1"/>
</dbReference>
<keyword evidence="5" id="KW-0408">Iron</keyword>
<dbReference type="Proteomes" id="UP000694888">
    <property type="component" value="Unplaced"/>
</dbReference>
<dbReference type="PANTHER" id="PTHR10543:SF24">
    <property type="entry name" value="CAROTENOID ISOMEROOXYGENASE"/>
    <property type="match status" value="1"/>
</dbReference>
<gene>
    <name evidence="7" type="primary">LOC101847625</name>
</gene>
<name>A0ABM1W3E2_APLCA</name>
<keyword evidence="4" id="KW-0560">Oxidoreductase</keyword>
<comment type="cofactor">
    <cofactor evidence="1">
        <name>Fe(2+)</name>
        <dbReference type="ChEBI" id="CHEBI:29033"/>
    </cofactor>
</comment>
<dbReference type="PANTHER" id="PTHR10543">
    <property type="entry name" value="BETA-CAROTENE DIOXYGENASE"/>
    <property type="match status" value="1"/>
</dbReference>
<keyword evidence="3" id="KW-0479">Metal-binding</keyword>
<dbReference type="InterPro" id="IPR004294">
    <property type="entry name" value="Carotenoid_Oase"/>
</dbReference>
<evidence type="ECO:0000256" key="1">
    <source>
        <dbReference type="ARBA" id="ARBA00001954"/>
    </source>
</evidence>
<evidence type="ECO:0000256" key="5">
    <source>
        <dbReference type="ARBA" id="ARBA00023004"/>
    </source>
</evidence>
<accession>A0ABM1W3E2</accession>
<evidence type="ECO:0000256" key="3">
    <source>
        <dbReference type="ARBA" id="ARBA00022723"/>
    </source>
</evidence>